<dbReference type="EMBL" id="VIVQ01000001">
    <property type="protein sequence ID" value="TWE12334.1"/>
    <property type="molecule type" value="Genomic_DNA"/>
</dbReference>
<reference evidence="2 3" key="1">
    <citation type="submission" date="2019-06" db="EMBL/GenBank/DDBJ databases">
        <title>Sequencing the genomes of 1000 actinobacteria strains.</title>
        <authorList>
            <person name="Klenk H.-P."/>
        </authorList>
    </citation>
    <scope>NUCLEOTIDE SEQUENCE [LARGE SCALE GENOMIC DNA]</scope>
    <source>
        <strain evidence="2 3">DSM 19560</strain>
    </source>
</reference>
<organism evidence="2 3">
    <name type="scientific">Rudaeicoccus suwonensis</name>
    <dbReference type="NCBI Taxonomy" id="657409"/>
    <lineage>
        <taxon>Bacteria</taxon>
        <taxon>Bacillati</taxon>
        <taxon>Actinomycetota</taxon>
        <taxon>Actinomycetes</taxon>
        <taxon>Micrococcales</taxon>
        <taxon>Dermacoccaceae</taxon>
        <taxon>Rudaeicoccus</taxon>
    </lineage>
</organism>
<keyword evidence="1" id="KW-0472">Membrane</keyword>
<protein>
    <submittedName>
        <fullName evidence="2">Uncharacterized protein</fullName>
    </submittedName>
</protein>
<gene>
    <name evidence="2" type="ORF">BKA23_1137</name>
</gene>
<dbReference type="Proteomes" id="UP000318297">
    <property type="component" value="Unassembled WGS sequence"/>
</dbReference>
<keyword evidence="3" id="KW-1185">Reference proteome</keyword>
<feature type="transmembrane region" description="Helical" evidence="1">
    <location>
        <begin position="151"/>
        <end position="170"/>
    </location>
</feature>
<evidence type="ECO:0000313" key="3">
    <source>
        <dbReference type="Proteomes" id="UP000318297"/>
    </source>
</evidence>
<proteinExistence type="predicted"/>
<feature type="transmembrane region" description="Helical" evidence="1">
    <location>
        <begin position="96"/>
        <end position="118"/>
    </location>
</feature>
<dbReference type="AlphaFoldDB" id="A0A561E9N7"/>
<name>A0A561E9N7_9MICO</name>
<feature type="transmembrane region" description="Helical" evidence="1">
    <location>
        <begin position="176"/>
        <end position="196"/>
    </location>
</feature>
<keyword evidence="1" id="KW-1133">Transmembrane helix</keyword>
<evidence type="ECO:0000256" key="1">
    <source>
        <dbReference type="SAM" id="Phobius"/>
    </source>
</evidence>
<feature type="transmembrane region" description="Helical" evidence="1">
    <location>
        <begin position="29"/>
        <end position="46"/>
    </location>
</feature>
<evidence type="ECO:0000313" key="2">
    <source>
        <dbReference type="EMBL" id="TWE12334.1"/>
    </source>
</evidence>
<comment type="caution">
    <text evidence="2">The sequence shown here is derived from an EMBL/GenBank/DDBJ whole genome shotgun (WGS) entry which is preliminary data.</text>
</comment>
<feature type="transmembrane region" description="Helical" evidence="1">
    <location>
        <begin position="67"/>
        <end position="90"/>
    </location>
</feature>
<sequence length="209" mass="22047">MILCGLLAVLLVWIIVVDGSRTLFTIAQAVTFVVVLGAVSIIRRRIVMGERTLARRMRRRIATPERATLTTYVGRPVIMAALGALVVAVVTSVCAILAPGGSVALGAITLVGSVLYAAGARQLIRWIVAAPTLAVDDGSFQLDRELRRRDLLRALSPVPLFLIALFAAAGPQVAGGWPFVRIGCIVAGIACLLIWLPSELGSGTDRGAP</sequence>
<keyword evidence="1" id="KW-0812">Transmembrane</keyword>
<accession>A0A561E9N7</accession>